<keyword evidence="3" id="KW-1185">Reference proteome</keyword>
<accession>A0A067PRR4</accession>
<keyword evidence="1" id="KW-1133">Transmembrane helix</keyword>
<dbReference type="HOGENOM" id="CLU_2320733_0_0_1"/>
<sequence>MPPSAIATLVTIDASKVVSPLPLVQVLLGILVLVCLVALVIPGILAFRAFQAKKQVNKATVNAFDVESTQTVESLVGCGPVSSVRTPTVAGMSWFSCVL</sequence>
<proteinExistence type="predicted"/>
<feature type="transmembrane region" description="Helical" evidence="1">
    <location>
        <begin position="23"/>
        <end position="47"/>
    </location>
</feature>
<dbReference type="EMBL" id="KL197719">
    <property type="protein sequence ID" value="KDQ57424.1"/>
    <property type="molecule type" value="Genomic_DNA"/>
</dbReference>
<dbReference type="AlphaFoldDB" id="A0A067PRR4"/>
<evidence type="ECO:0000313" key="3">
    <source>
        <dbReference type="Proteomes" id="UP000027265"/>
    </source>
</evidence>
<evidence type="ECO:0000313" key="2">
    <source>
        <dbReference type="EMBL" id="KDQ57424.1"/>
    </source>
</evidence>
<gene>
    <name evidence="2" type="ORF">JAAARDRAFT_263809</name>
</gene>
<dbReference type="Proteomes" id="UP000027265">
    <property type="component" value="Unassembled WGS sequence"/>
</dbReference>
<reference evidence="3" key="1">
    <citation type="journal article" date="2014" name="Proc. Natl. Acad. Sci. U.S.A.">
        <title>Extensive sampling of basidiomycete genomes demonstrates inadequacy of the white-rot/brown-rot paradigm for wood decay fungi.</title>
        <authorList>
            <person name="Riley R."/>
            <person name="Salamov A.A."/>
            <person name="Brown D.W."/>
            <person name="Nagy L.G."/>
            <person name="Floudas D."/>
            <person name="Held B.W."/>
            <person name="Levasseur A."/>
            <person name="Lombard V."/>
            <person name="Morin E."/>
            <person name="Otillar R."/>
            <person name="Lindquist E.A."/>
            <person name="Sun H."/>
            <person name="LaButti K.M."/>
            <person name="Schmutz J."/>
            <person name="Jabbour D."/>
            <person name="Luo H."/>
            <person name="Baker S.E."/>
            <person name="Pisabarro A.G."/>
            <person name="Walton J.D."/>
            <person name="Blanchette R.A."/>
            <person name="Henrissat B."/>
            <person name="Martin F."/>
            <person name="Cullen D."/>
            <person name="Hibbett D.S."/>
            <person name="Grigoriev I.V."/>
        </authorList>
    </citation>
    <scope>NUCLEOTIDE SEQUENCE [LARGE SCALE GENOMIC DNA]</scope>
    <source>
        <strain evidence="3">MUCL 33604</strain>
    </source>
</reference>
<organism evidence="2 3">
    <name type="scientific">Jaapia argillacea MUCL 33604</name>
    <dbReference type="NCBI Taxonomy" id="933084"/>
    <lineage>
        <taxon>Eukaryota</taxon>
        <taxon>Fungi</taxon>
        <taxon>Dikarya</taxon>
        <taxon>Basidiomycota</taxon>
        <taxon>Agaricomycotina</taxon>
        <taxon>Agaricomycetes</taxon>
        <taxon>Agaricomycetidae</taxon>
        <taxon>Jaapiales</taxon>
        <taxon>Jaapiaceae</taxon>
        <taxon>Jaapia</taxon>
    </lineage>
</organism>
<keyword evidence="1" id="KW-0812">Transmembrane</keyword>
<protein>
    <submittedName>
        <fullName evidence="2">Uncharacterized protein</fullName>
    </submittedName>
</protein>
<evidence type="ECO:0000256" key="1">
    <source>
        <dbReference type="SAM" id="Phobius"/>
    </source>
</evidence>
<keyword evidence="1" id="KW-0472">Membrane</keyword>
<name>A0A067PRR4_9AGAM</name>
<dbReference type="InParanoid" id="A0A067PRR4"/>